<dbReference type="EMBL" id="JAUQSY010000024">
    <property type="protein sequence ID" value="MDO7877694.1"/>
    <property type="molecule type" value="Genomic_DNA"/>
</dbReference>
<evidence type="ECO:0000313" key="2">
    <source>
        <dbReference type="EMBL" id="MDO7877694.1"/>
    </source>
</evidence>
<evidence type="ECO:0000256" key="1">
    <source>
        <dbReference type="SAM" id="MobiDB-lite"/>
    </source>
</evidence>
<reference evidence="2" key="1">
    <citation type="submission" date="2023-07" db="EMBL/GenBank/DDBJ databases">
        <authorList>
            <person name="Kim M.K."/>
        </authorList>
    </citation>
    <scope>NUCLEOTIDE SEQUENCE</scope>
    <source>
        <strain evidence="2">ASUV-10-1</strain>
    </source>
</reference>
<dbReference type="RefSeq" id="WP_305009149.1">
    <property type="nucleotide sequence ID" value="NZ_JAUQSY010000024.1"/>
</dbReference>
<protein>
    <recommendedName>
        <fullName evidence="4">DUF3298 domain-containing protein</fullName>
    </recommendedName>
</protein>
<comment type="caution">
    <text evidence="2">The sequence shown here is derived from an EMBL/GenBank/DDBJ whole genome shotgun (WGS) entry which is preliminary data.</text>
</comment>
<proteinExistence type="predicted"/>
<sequence>MAALLIGLLGYWLGRVLPPMPLPAQPAPLAAAEPDTTSLTTKPIENDRAASVDTMSATSPQPAPVDESEGCQPQPLRFSSLKVGPVFHRYTGTINQERVTVELSWTPPDSITGRFYRWRGGPEYTLGEDEQRREPLVLPVRQGLPDYGGAGTWRLARVPGAVLRGVWVDTSGHRHPFQLRENYTGAAQYEIQVLQRSGGKPATDEENDCRVPYLRQEYLHLLGAAGRHPALRRLQPPTMAVRRQQLRDNYEPDSRTRHGVAGRLNDFNLLSYQTSYWADPFGGRPQPGTKSFLVDLVTGDSLTIASQLRPGYELPLRRLLTAHLLHDYSNTDAEWYWQQDDRPAAEQLVDLPRPERETLTEEDFLLTGDGLEATYSPFSVYTSPGGMPPASVLIPYAELRPLIRPGTPLARMLAARGIR</sequence>
<keyword evidence="3" id="KW-1185">Reference proteome</keyword>
<evidence type="ECO:0008006" key="4">
    <source>
        <dbReference type="Google" id="ProtNLM"/>
    </source>
</evidence>
<accession>A0ABT9BHF8</accession>
<dbReference type="Proteomes" id="UP001176429">
    <property type="component" value="Unassembled WGS sequence"/>
</dbReference>
<evidence type="ECO:0000313" key="3">
    <source>
        <dbReference type="Proteomes" id="UP001176429"/>
    </source>
</evidence>
<gene>
    <name evidence="2" type="ORF">Q5H93_23360</name>
</gene>
<feature type="region of interest" description="Disordered" evidence="1">
    <location>
        <begin position="27"/>
        <end position="72"/>
    </location>
</feature>
<organism evidence="2 3">
    <name type="scientific">Hymenobacter aranciens</name>
    <dbReference type="NCBI Taxonomy" id="3063996"/>
    <lineage>
        <taxon>Bacteria</taxon>
        <taxon>Pseudomonadati</taxon>
        <taxon>Bacteroidota</taxon>
        <taxon>Cytophagia</taxon>
        <taxon>Cytophagales</taxon>
        <taxon>Hymenobacteraceae</taxon>
        <taxon>Hymenobacter</taxon>
    </lineage>
</organism>
<name>A0ABT9BHF8_9BACT</name>